<dbReference type="InParanoid" id="H2XKH0"/>
<accession>H2XKH0</accession>
<proteinExistence type="predicted"/>
<reference evidence="2" key="3">
    <citation type="submission" date="2025-08" db="UniProtKB">
        <authorList>
            <consortium name="Ensembl"/>
        </authorList>
    </citation>
    <scope>IDENTIFICATION</scope>
</reference>
<evidence type="ECO:0000256" key="1">
    <source>
        <dbReference type="SAM" id="Phobius"/>
    </source>
</evidence>
<dbReference type="AlphaFoldDB" id="H2XKH0"/>
<dbReference type="Ensembl" id="ENSCINT00000032102.1">
    <property type="protein sequence ID" value="ENSCINP00000030152.1"/>
    <property type="gene ID" value="ENSCING00000022176.1"/>
</dbReference>
<reference evidence="2" key="4">
    <citation type="submission" date="2025-09" db="UniProtKB">
        <authorList>
            <consortium name="Ensembl"/>
        </authorList>
    </citation>
    <scope>IDENTIFICATION</scope>
</reference>
<keyword evidence="1" id="KW-0472">Membrane</keyword>
<keyword evidence="1" id="KW-0812">Transmembrane</keyword>
<sequence length="54" mass="6733">MWERMGNCDITIYQLVSNSAFLTSARYVVFIRSRIFYNKYKHREKCWRQFTNFL</sequence>
<evidence type="ECO:0000313" key="2">
    <source>
        <dbReference type="Ensembl" id="ENSCINP00000030152.1"/>
    </source>
</evidence>
<evidence type="ECO:0000313" key="3">
    <source>
        <dbReference type="Proteomes" id="UP000008144"/>
    </source>
</evidence>
<reference evidence="2" key="2">
    <citation type="journal article" date="2008" name="Genome Biol.">
        <title>Improved genome assembly and evidence-based global gene model set for the chordate Ciona intestinalis: new insight into intron and operon populations.</title>
        <authorList>
            <person name="Satou Y."/>
            <person name="Mineta K."/>
            <person name="Ogasawara M."/>
            <person name="Sasakura Y."/>
            <person name="Shoguchi E."/>
            <person name="Ueno K."/>
            <person name="Yamada L."/>
            <person name="Matsumoto J."/>
            <person name="Wasserscheid J."/>
            <person name="Dewar K."/>
            <person name="Wiley G.B."/>
            <person name="Macmil S.L."/>
            <person name="Roe B.A."/>
            <person name="Zeller R.W."/>
            <person name="Hastings K.E."/>
            <person name="Lemaire P."/>
            <person name="Lindquist E."/>
            <person name="Endo T."/>
            <person name="Hotta K."/>
            <person name="Inaba K."/>
        </authorList>
    </citation>
    <scope>NUCLEOTIDE SEQUENCE [LARGE SCALE GENOMIC DNA]</scope>
    <source>
        <strain evidence="2">wild type</strain>
    </source>
</reference>
<feature type="transmembrane region" description="Helical" evidence="1">
    <location>
        <begin position="12"/>
        <end position="31"/>
    </location>
</feature>
<dbReference type="Proteomes" id="UP000008144">
    <property type="component" value="Chromosome 7"/>
</dbReference>
<reference evidence="3" key="1">
    <citation type="journal article" date="2002" name="Science">
        <title>The draft genome of Ciona intestinalis: insights into chordate and vertebrate origins.</title>
        <authorList>
            <person name="Dehal P."/>
            <person name="Satou Y."/>
            <person name="Campbell R.K."/>
            <person name="Chapman J."/>
            <person name="Degnan B."/>
            <person name="De Tomaso A."/>
            <person name="Davidson B."/>
            <person name="Di Gregorio A."/>
            <person name="Gelpke M."/>
            <person name="Goodstein D.M."/>
            <person name="Harafuji N."/>
            <person name="Hastings K.E."/>
            <person name="Ho I."/>
            <person name="Hotta K."/>
            <person name="Huang W."/>
            <person name="Kawashima T."/>
            <person name="Lemaire P."/>
            <person name="Martinez D."/>
            <person name="Meinertzhagen I.A."/>
            <person name="Necula S."/>
            <person name="Nonaka M."/>
            <person name="Putnam N."/>
            <person name="Rash S."/>
            <person name="Saiga H."/>
            <person name="Satake M."/>
            <person name="Terry A."/>
            <person name="Yamada L."/>
            <person name="Wang H.G."/>
            <person name="Awazu S."/>
            <person name="Azumi K."/>
            <person name="Boore J."/>
            <person name="Branno M."/>
            <person name="Chin-Bow S."/>
            <person name="DeSantis R."/>
            <person name="Doyle S."/>
            <person name="Francino P."/>
            <person name="Keys D.N."/>
            <person name="Haga S."/>
            <person name="Hayashi H."/>
            <person name="Hino K."/>
            <person name="Imai K.S."/>
            <person name="Inaba K."/>
            <person name="Kano S."/>
            <person name="Kobayashi K."/>
            <person name="Kobayashi M."/>
            <person name="Lee B.I."/>
            <person name="Makabe K.W."/>
            <person name="Manohar C."/>
            <person name="Matassi G."/>
            <person name="Medina M."/>
            <person name="Mochizuki Y."/>
            <person name="Mount S."/>
            <person name="Morishita T."/>
            <person name="Miura S."/>
            <person name="Nakayama A."/>
            <person name="Nishizaka S."/>
            <person name="Nomoto H."/>
            <person name="Ohta F."/>
            <person name="Oishi K."/>
            <person name="Rigoutsos I."/>
            <person name="Sano M."/>
            <person name="Sasaki A."/>
            <person name="Sasakura Y."/>
            <person name="Shoguchi E."/>
            <person name="Shin-i T."/>
            <person name="Spagnuolo A."/>
            <person name="Stainier D."/>
            <person name="Suzuki M.M."/>
            <person name="Tassy O."/>
            <person name="Takatori N."/>
            <person name="Tokuoka M."/>
            <person name="Yagi K."/>
            <person name="Yoshizaki F."/>
            <person name="Wada S."/>
            <person name="Zhang C."/>
            <person name="Hyatt P.D."/>
            <person name="Larimer F."/>
            <person name="Detter C."/>
            <person name="Doggett N."/>
            <person name="Glavina T."/>
            <person name="Hawkins T."/>
            <person name="Richardson P."/>
            <person name="Lucas S."/>
            <person name="Kohara Y."/>
            <person name="Levine M."/>
            <person name="Satoh N."/>
            <person name="Rokhsar D.S."/>
        </authorList>
    </citation>
    <scope>NUCLEOTIDE SEQUENCE [LARGE SCALE GENOMIC DNA]</scope>
</reference>
<dbReference type="HOGENOM" id="CLU_3055541_0_0_1"/>
<name>H2XKH0_CIOIN</name>
<dbReference type="EMBL" id="EAAA01002549">
    <property type="status" value="NOT_ANNOTATED_CDS"/>
    <property type="molecule type" value="Genomic_DNA"/>
</dbReference>
<organism evidence="2 3">
    <name type="scientific">Ciona intestinalis</name>
    <name type="common">Transparent sea squirt</name>
    <name type="synonym">Ascidia intestinalis</name>
    <dbReference type="NCBI Taxonomy" id="7719"/>
    <lineage>
        <taxon>Eukaryota</taxon>
        <taxon>Metazoa</taxon>
        <taxon>Chordata</taxon>
        <taxon>Tunicata</taxon>
        <taxon>Ascidiacea</taxon>
        <taxon>Phlebobranchia</taxon>
        <taxon>Cionidae</taxon>
        <taxon>Ciona</taxon>
    </lineage>
</organism>
<keyword evidence="1" id="KW-1133">Transmembrane helix</keyword>
<keyword evidence="3" id="KW-1185">Reference proteome</keyword>
<protein>
    <submittedName>
        <fullName evidence="2">Uncharacterized protein</fullName>
    </submittedName>
</protein>